<evidence type="ECO:0008006" key="2">
    <source>
        <dbReference type="Google" id="ProtNLM"/>
    </source>
</evidence>
<dbReference type="EMBL" id="UINC01131584">
    <property type="protein sequence ID" value="SVD13377.1"/>
    <property type="molecule type" value="Genomic_DNA"/>
</dbReference>
<dbReference type="Gene3D" id="3.40.50.1100">
    <property type="match status" value="1"/>
</dbReference>
<protein>
    <recommendedName>
        <fullName evidence="2">Tryptophan synthase subunit beta</fullName>
    </recommendedName>
</protein>
<dbReference type="InterPro" id="IPR036052">
    <property type="entry name" value="TrpB-like_PALP_sf"/>
</dbReference>
<reference evidence="1" key="1">
    <citation type="submission" date="2018-05" db="EMBL/GenBank/DDBJ databases">
        <authorList>
            <person name="Lanie J.A."/>
            <person name="Ng W.-L."/>
            <person name="Kazmierczak K.M."/>
            <person name="Andrzejewski T.M."/>
            <person name="Davidsen T.M."/>
            <person name="Wayne K.J."/>
            <person name="Tettelin H."/>
            <person name="Glass J.I."/>
            <person name="Rusch D."/>
            <person name="Podicherti R."/>
            <person name="Tsui H.-C.T."/>
            <person name="Winkler M.E."/>
        </authorList>
    </citation>
    <scope>NUCLEOTIDE SEQUENCE</scope>
</reference>
<evidence type="ECO:0000313" key="1">
    <source>
        <dbReference type="EMBL" id="SVD13377.1"/>
    </source>
</evidence>
<dbReference type="SUPFAM" id="SSF53686">
    <property type="entry name" value="Tryptophan synthase beta subunit-like PLP-dependent enzymes"/>
    <property type="match status" value="1"/>
</dbReference>
<gene>
    <name evidence="1" type="ORF">METZ01_LOCUS366231</name>
</gene>
<dbReference type="AlphaFoldDB" id="A0A382SVY6"/>
<proteinExistence type="predicted"/>
<feature type="non-terminal residue" evidence="1">
    <location>
        <position position="56"/>
    </location>
</feature>
<sequence length="56" mass="6445">MTFQTIIPNESGYYGEYGGMFIPEILRTTFDELIDAFAEAKADPEFWQGFVDVMQN</sequence>
<name>A0A382SVY6_9ZZZZ</name>
<accession>A0A382SVY6</accession>
<organism evidence="1">
    <name type="scientific">marine metagenome</name>
    <dbReference type="NCBI Taxonomy" id="408172"/>
    <lineage>
        <taxon>unclassified sequences</taxon>
        <taxon>metagenomes</taxon>
        <taxon>ecological metagenomes</taxon>
    </lineage>
</organism>